<comment type="caution">
    <text evidence="6">The sequence shown here is derived from an EMBL/GenBank/DDBJ whole genome shotgun (WGS) entry which is preliminary data.</text>
</comment>
<keyword evidence="7" id="KW-1185">Reference proteome</keyword>
<dbReference type="EMBL" id="QGKV02000649">
    <property type="protein sequence ID" value="KAF3582561.1"/>
    <property type="molecule type" value="Genomic_DNA"/>
</dbReference>
<dbReference type="PANTHER" id="PTHR15672">
    <property type="entry name" value="CAMP-REGULATED PHOSPHOPROTEIN 21 RELATED R3H DOMAIN CONTAINING PROTEIN"/>
    <property type="match status" value="1"/>
</dbReference>
<sequence>MDSSFTTPPPETAAVVMGENGFTVDPFLVEALQNPRHRLTIAWPFVLLSGFATAYVSKAFLFVMSVLRMELDVQRFLQSQDQQQFEFQRFPTSYLRLAAHRVANHYGLATSVQDGGVDGNENIILVTKTSASKFPTVKLSDIPAAKQSESGKFEHMKVSIKTRPSKGSGFEGGEVEKKRGPLRSVEERKEDYDRARARIFNGLTGFSGDESETQVYERNPSLGKDDSPVPTKNLSLRETVPASRVAILRDSEKDRFDPDYDRNYKRYIRSLPVNQNFNVPPFNMMQQPYYQMGFTGYNHIPNAPASLNFGPPGNAIMSPYGTTVVHPGDAMYMQSAYDAQFCQQPLSFDYMQNR</sequence>
<keyword evidence="3" id="KW-0812">Transmembrane</keyword>
<organism evidence="6 7">
    <name type="scientific">Brassica cretica</name>
    <name type="common">Mustard</name>
    <dbReference type="NCBI Taxonomy" id="69181"/>
    <lineage>
        <taxon>Eukaryota</taxon>
        <taxon>Viridiplantae</taxon>
        <taxon>Streptophyta</taxon>
        <taxon>Embryophyta</taxon>
        <taxon>Tracheophyta</taxon>
        <taxon>Spermatophyta</taxon>
        <taxon>Magnoliopsida</taxon>
        <taxon>eudicotyledons</taxon>
        <taxon>Gunneridae</taxon>
        <taxon>Pentapetalae</taxon>
        <taxon>rosids</taxon>
        <taxon>malvids</taxon>
        <taxon>Brassicales</taxon>
        <taxon>Brassicaceae</taxon>
        <taxon>Brassiceae</taxon>
        <taxon>Brassica</taxon>
    </lineage>
</organism>
<dbReference type="InterPro" id="IPR024771">
    <property type="entry name" value="SUZ"/>
</dbReference>
<dbReference type="PROSITE" id="PS51673">
    <property type="entry name" value="SUZ"/>
    <property type="match status" value="1"/>
</dbReference>
<dbReference type="Pfam" id="PF12752">
    <property type="entry name" value="SUZ"/>
    <property type="match status" value="1"/>
</dbReference>
<keyword evidence="3" id="KW-0472">Membrane</keyword>
<name>A0ABQ7DYG3_BRACR</name>
<evidence type="ECO:0000256" key="3">
    <source>
        <dbReference type="SAM" id="Phobius"/>
    </source>
</evidence>
<dbReference type="PROSITE" id="PS51061">
    <property type="entry name" value="R3H"/>
    <property type="match status" value="1"/>
</dbReference>
<dbReference type="CDD" id="cd02642">
    <property type="entry name" value="R3H_encore_like"/>
    <property type="match status" value="1"/>
</dbReference>
<dbReference type="SMART" id="SM00393">
    <property type="entry name" value="R3H"/>
    <property type="match status" value="1"/>
</dbReference>
<dbReference type="Pfam" id="PF01424">
    <property type="entry name" value="R3H"/>
    <property type="match status" value="1"/>
</dbReference>
<dbReference type="Proteomes" id="UP000266723">
    <property type="component" value="Unassembled WGS sequence"/>
</dbReference>
<feature type="domain" description="R3H" evidence="4">
    <location>
        <begin position="63"/>
        <end position="129"/>
    </location>
</feature>
<dbReference type="PANTHER" id="PTHR15672:SF29">
    <property type="entry name" value="EXPRESSED PROTEIN"/>
    <property type="match status" value="1"/>
</dbReference>
<evidence type="ECO:0000259" key="5">
    <source>
        <dbReference type="PROSITE" id="PS51673"/>
    </source>
</evidence>
<keyword evidence="3" id="KW-1133">Transmembrane helix</keyword>
<evidence type="ECO:0008006" key="8">
    <source>
        <dbReference type="Google" id="ProtNLM"/>
    </source>
</evidence>
<evidence type="ECO:0000256" key="2">
    <source>
        <dbReference type="SAM" id="MobiDB-lite"/>
    </source>
</evidence>
<dbReference type="InterPro" id="IPR001374">
    <property type="entry name" value="R3H_dom"/>
</dbReference>
<gene>
    <name evidence="6" type="ORF">DY000_02032467</name>
</gene>
<accession>A0ABQ7DYG3</accession>
<dbReference type="InterPro" id="IPR036867">
    <property type="entry name" value="R3H_dom_sf"/>
</dbReference>
<keyword evidence="1" id="KW-0597">Phosphoprotein</keyword>
<feature type="compositionally biased region" description="Basic and acidic residues" evidence="2">
    <location>
        <begin position="174"/>
        <end position="189"/>
    </location>
</feature>
<reference evidence="6 7" key="1">
    <citation type="journal article" date="2020" name="BMC Genomics">
        <title>Intraspecific diversification of the crop wild relative Brassica cretica Lam. using demographic model selection.</title>
        <authorList>
            <person name="Kioukis A."/>
            <person name="Michalopoulou V.A."/>
            <person name="Briers L."/>
            <person name="Pirintsos S."/>
            <person name="Studholme D.J."/>
            <person name="Pavlidis P."/>
            <person name="Sarris P.F."/>
        </authorList>
    </citation>
    <scope>NUCLEOTIDE SEQUENCE [LARGE SCALE GENOMIC DNA]</scope>
    <source>
        <strain evidence="7">cv. PFS-1207/04</strain>
    </source>
</reference>
<evidence type="ECO:0000259" key="4">
    <source>
        <dbReference type="PROSITE" id="PS51061"/>
    </source>
</evidence>
<evidence type="ECO:0000313" key="6">
    <source>
        <dbReference type="EMBL" id="KAF3582561.1"/>
    </source>
</evidence>
<feature type="domain" description="SUZ" evidence="5">
    <location>
        <begin position="133"/>
        <end position="204"/>
    </location>
</feature>
<proteinExistence type="predicted"/>
<evidence type="ECO:0000256" key="1">
    <source>
        <dbReference type="ARBA" id="ARBA00022553"/>
    </source>
</evidence>
<dbReference type="SUPFAM" id="SSF82708">
    <property type="entry name" value="R3H domain"/>
    <property type="match status" value="1"/>
</dbReference>
<feature type="region of interest" description="Disordered" evidence="2">
    <location>
        <begin position="162"/>
        <end position="189"/>
    </location>
</feature>
<protein>
    <recommendedName>
        <fullName evidence="8">SUZ domain-containing protein</fullName>
    </recommendedName>
</protein>
<dbReference type="Gene3D" id="3.30.1370.50">
    <property type="entry name" value="R3H-like domain"/>
    <property type="match status" value="1"/>
</dbReference>
<evidence type="ECO:0000313" key="7">
    <source>
        <dbReference type="Proteomes" id="UP000266723"/>
    </source>
</evidence>
<feature type="transmembrane region" description="Helical" evidence="3">
    <location>
        <begin position="41"/>
        <end position="67"/>
    </location>
</feature>
<dbReference type="InterPro" id="IPR051937">
    <property type="entry name" value="R3H_domain_containing"/>
</dbReference>